<dbReference type="EMBL" id="FQZE01000049">
    <property type="protein sequence ID" value="SHK00873.1"/>
    <property type="molecule type" value="Genomic_DNA"/>
</dbReference>
<evidence type="ECO:0000259" key="2">
    <source>
        <dbReference type="SMART" id="SM01235"/>
    </source>
</evidence>
<gene>
    <name evidence="3" type="ORF">SAMN05444280_1497</name>
</gene>
<reference evidence="3 4" key="1">
    <citation type="submission" date="2016-11" db="EMBL/GenBank/DDBJ databases">
        <authorList>
            <person name="Jaros S."/>
            <person name="Januszkiewicz K."/>
            <person name="Wedrychowicz H."/>
        </authorList>
    </citation>
    <scope>NUCLEOTIDE SEQUENCE [LARGE SCALE GENOMIC DNA]</scope>
    <source>
        <strain evidence="3 4">DSM 27063</strain>
    </source>
</reference>
<evidence type="ECO:0000256" key="1">
    <source>
        <dbReference type="SAM" id="SignalP"/>
    </source>
</evidence>
<dbReference type="Proteomes" id="UP000184050">
    <property type="component" value="Unassembled WGS sequence"/>
</dbReference>
<dbReference type="RefSeq" id="WP_073173792.1">
    <property type="nucleotide sequence ID" value="NZ_FQZE01000049.1"/>
</dbReference>
<dbReference type="Pfam" id="PF14376">
    <property type="entry name" value="Haem_bd"/>
    <property type="match status" value="1"/>
</dbReference>
<feature type="chain" id="PRO_5009919912" evidence="1">
    <location>
        <begin position="27"/>
        <end position="127"/>
    </location>
</feature>
<accession>A0A1M6NYW1</accession>
<evidence type="ECO:0000313" key="3">
    <source>
        <dbReference type="EMBL" id="SHK00873.1"/>
    </source>
</evidence>
<protein>
    <submittedName>
        <fullName evidence="3">Haem-binding domain-containing protein</fullName>
    </submittedName>
</protein>
<feature type="signal peptide" evidence="1">
    <location>
        <begin position="1"/>
        <end position="26"/>
    </location>
</feature>
<feature type="domain" description="Haem-binding" evidence="2">
    <location>
        <begin position="14"/>
        <end position="121"/>
    </location>
</feature>
<sequence length="127" mass="14389">MKNSGFFLIIFSAAAFFISASFISNSSPDEPEMPKEVKKAIEKSCFGCHNTDSQNEDAKEELDFKTLGELSKVRKITKYRDIAEMIEEGEMPPKKFLENYPDKKLTEKETKLLTEWAKNEAAALIGN</sequence>
<organism evidence="3 4">
    <name type="scientific">Tangfeifania diversioriginum</name>
    <dbReference type="NCBI Taxonomy" id="1168035"/>
    <lineage>
        <taxon>Bacteria</taxon>
        <taxon>Pseudomonadati</taxon>
        <taxon>Bacteroidota</taxon>
        <taxon>Bacteroidia</taxon>
        <taxon>Marinilabiliales</taxon>
        <taxon>Prolixibacteraceae</taxon>
        <taxon>Tangfeifania</taxon>
    </lineage>
</organism>
<dbReference type="AlphaFoldDB" id="A0A1M6NYW1"/>
<name>A0A1M6NYW1_9BACT</name>
<keyword evidence="1" id="KW-0732">Signal</keyword>
<dbReference type="InterPro" id="IPR025992">
    <property type="entry name" value="Haem-bd"/>
</dbReference>
<evidence type="ECO:0000313" key="4">
    <source>
        <dbReference type="Proteomes" id="UP000184050"/>
    </source>
</evidence>
<dbReference type="SMART" id="SM01235">
    <property type="entry name" value="Haem_bd"/>
    <property type="match status" value="1"/>
</dbReference>
<dbReference type="OrthoDB" id="1123086at2"/>
<proteinExistence type="predicted"/>
<keyword evidence="4" id="KW-1185">Reference proteome</keyword>
<dbReference type="STRING" id="1168035.SAMN05444280_1497"/>